<gene>
    <name evidence="9" type="ORF">HCN44_007679</name>
</gene>
<dbReference type="InterPro" id="IPR013201">
    <property type="entry name" value="Prot_inhib_I29"/>
</dbReference>
<dbReference type="GO" id="GO:0008234">
    <property type="term" value="F:cysteine-type peptidase activity"/>
    <property type="evidence" value="ECO:0007669"/>
    <property type="project" value="UniProtKB-KW"/>
</dbReference>
<dbReference type="InterPro" id="IPR000668">
    <property type="entry name" value="Peptidase_C1A_C"/>
</dbReference>
<evidence type="ECO:0000259" key="8">
    <source>
        <dbReference type="SMART" id="SM00848"/>
    </source>
</evidence>
<dbReference type="InterPro" id="IPR013128">
    <property type="entry name" value="Peptidase_C1A"/>
</dbReference>
<dbReference type="GO" id="GO:0006508">
    <property type="term" value="P:proteolysis"/>
    <property type="evidence" value="ECO:0007669"/>
    <property type="project" value="UniProtKB-KW"/>
</dbReference>
<organism evidence="9 10">
    <name type="scientific">Aphidius gifuensis</name>
    <name type="common">Parasitoid wasp</name>
    <dbReference type="NCBI Taxonomy" id="684658"/>
    <lineage>
        <taxon>Eukaryota</taxon>
        <taxon>Metazoa</taxon>
        <taxon>Ecdysozoa</taxon>
        <taxon>Arthropoda</taxon>
        <taxon>Hexapoda</taxon>
        <taxon>Insecta</taxon>
        <taxon>Pterygota</taxon>
        <taxon>Neoptera</taxon>
        <taxon>Endopterygota</taxon>
        <taxon>Hymenoptera</taxon>
        <taxon>Apocrita</taxon>
        <taxon>Ichneumonoidea</taxon>
        <taxon>Braconidae</taxon>
        <taxon>Aphidiinae</taxon>
        <taxon>Aphidius</taxon>
    </lineage>
</organism>
<feature type="domain" description="Cathepsin propeptide inhibitor" evidence="8">
    <location>
        <begin position="26"/>
        <end position="86"/>
    </location>
</feature>
<dbReference type="FunFam" id="3.90.70.10:FF:000006">
    <property type="entry name" value="Cathepsin S"/>
    <property type="match status" value="1"/>
</dbReference>
<comment type="caution">
    <text evidence="9">The sequence shown here is derived from an EMBL/GenBank/DDBJ whole genome shotgun (WGS) entry which is preliminary data.</text>
</comment>
<dbReference type="Pfam" id="PF08246">
    <property type="entry name" value="Inhibitor_I29"/>
    <property type="match status" value="1"/>
</dbReference>
<dbReference type="SMART" id="SM00645">
    <property type="entry name" value="Pept_C1"/>
    <property type="match status" value="1"/>
</dbReference>
<dbReference type="PROSITE" id="PS00640">
    <property type="entry name" value="THIOL_PROTEASE_ASN"/>
    <property type="match status" value="1"/>
</dbReference>
<comment type="similarity">
    <text evidence="1">Belongs to the peptidase C1 family.</text>
</comment>
<keyword evidence="4" id="KW-0788">Thiol protease</keyword>
<dbReference type="SUPFAM" id="SSF54001">
    <property type="entry name" value="Cysteine proteinases"/>
    <property type="match status" value="1"/>
</dbReference>
<dbReference type="InterPro" id="IPR025660">
    <property type="entry name" value="Pept_his_AS"/>
</dbReference>
<dbReference type="InterPro" id="IPR039417">
    <property type="entry name" value="Peptidase_C1A_papain-like"/>
</dbReference>
<evidence type="ECO:0000313" key="10">
    <source>
        <dbReference type="Proteomes" id="UP000639338"/>
    </source>
</evidence>
<dbReference type="PANTHER" id="PTHR12411">
    <property type="entry name" value="CYSTEINE PROTEASE FAMILY C1-RELATED"/>
    <property type="match status" value="1"/>
</dbReference>
<reference evidence="9 10" key="1">
    <citation type="submission" date="2020-08" db="EMBL/GenBank/DDBJ databases">
        <title>Aphidius gifuensis genome sequencing and assembly.</title>
        <authorList>
            <person name="Du Z."/>
        </authorList>
    </citation>
    <scope>NUCLEOTIDE SEQUENCE [LARGE SCALE GENOMIC DNA]</scope>
    <source>
        <strain evidence="9">YNYX2018</strain>
        <tissue evidence="9">Adults</tissue>
    </source>
</reference>
<proteinExistence type="inferred from homology"/>
<dbReference type="PROSITE" id="PS00139">
    <property type="entry name" value="THIOL_PROTEASE_CYS"/>
    <property type="match status" value="1"/>
</dbReference>
<evidence type="ECO:0000256" key="5">
    <source>
        <dbReference type="ARBA" id="ARBA00023145"/>
    </source>
</evidence>
<keyword evidence="3" id="KW-0378">Hydrolase</keyword>
<accession>A0A834XJQ8</accession>
<evidence type="ECO:0000256" key="3">
    <source>
        <dbReference type="ARBA" id="ARBA00022801"/>
    </source>
</evidence>
<dbReference type="PROSITE" id="PS00639">
    <property type="entry name" value="THIOL_PROTEASE_HIS"/>
    <property type="match status" value="1"/>
</dbReference>
<dbReference type="Gene3D" id="3.90.70.10">
    <property type="entry name" value="Cysteine proteinases"/>
    <property type="match status" value="1"/>
</dbReference>
<evidence type="ECO:0000256" key="2">
    <source>
        <dbReference type="ARBA" id="ARBA00022670"/>
    </source>
</evidence>
<sequence length="341" mass="38523">MIFGSSESQAFFNFENEAKSLIHQEWKSFQLEYNKNYETPIEKKYRMKVFMHNKGLIAKHNARYALNKTSFKLELNKFGDLLRYDFVNRMNGFNRSTINRNKLLGKPDEPVPAHFVPPANVDYPTNVDWRKLGAVTSVKDQGQCGSCWAFSTTGALEGQHFREKGYLVSLSEQNLIDCSSDYGNDGCNGGLMDNAFEYIKDNRGIDNEKSYEYEARQGKCRYNKKSSVADDAGFVDIANNDEKQLMQAVATVGPISVAIDASHHSFQFYSQGVYDEPDCSTTELDHGVLVVGYGTDSDTGKDYWLVKNSWGENWGEKGYIKMSRNKNNQCGIASSASYPLV</sequence>
<name>A0A834XJQ8_APHGI</name>
<dbReference type="InterPro" id="IPR025661">
    <property type="entry name" value="Pept_asp_AS"/>
</dbReference>
<dbReference type="Pfam" id="PF00112">
    <property type="entry name" value="Peptidase_C1"/>
    <property type="match status" value="1"/>
</dbReference>
<dbReference type="SMART" id="SM00848">
    <property type="entry name" value="Inhibitor_I29"/>
    <property type="match status" value="1"/>
</dbReference>
<dbReference type="PRINTS" id="PR00705">
    <property type="entry name" value="PAPAIN"/>
</dbReference>
<dbReference type="OrthoDB" id="10253408at2759"/>
<dbReference type="InterPro" id="IPR000169">
    <property type="entry name" value="Pept_cys_AS"/>
</dbReference>
<dbReference type="InterPro" id="IPR038765">
    <property type="entry name" value="Papain-like_cys_pep_sf"/>
</dbReference>
<protein>
    <recommendedName>
        <fullName evidence="11">Cathepsin L</fullName>
    </recommendedName>
</protein>
<keyword evidence="5" id="KW-0865">Zymogen</keyword>
<evidence type="ECO:0000259" key="7">
    <source>
        <dbReference type="SMART" id="SM00645"/>
    </source>
</evidence>
<keyword evidence="6" id="KW-1015">Disulfide bond</keyword>
<dbReference type="EMBL" id="JACMRX010000006">
    <property type="protein sequence ID" value="KAF7988185.1"/>
    <property type="molecule type" value="Genomic_DNA"/>
</dbReference>
<keyword evidence="2" id="KW-0645">Protease</keyword>
<evidence type="ECO:0000256" key="4">
    <source>
        <dbReference type="ARBA" id="ARBA00022807"/>
    </source>
</evidence>
<dbReference type="AlphaFoldDB" id="A0A834XJQ8"/>
<feature type="domain" description="Peptidase C1A papain C-terminal" evidence="7">
    <location>
        <begin position="123"/>
        <end position="340"/>
    </location>
</feature>
<dbReference type="CDD" id="cd02248">
    <property type="entry name" value="Peptidase_C1A"/>
    <property type="match status" value="1"/>
</dbReference>
<dbReference type="Proteomes" id="UP000639338">
    <property type="component" value="Unassembled WGS sequence"/>
</dbReference>
<keyword evidence="10" id="KW-1185">Reference proteome</keyword>
<evidence type="ECO:0000256" key="1">
    <source>
        <dbReference type="ARBA" id="ARBA00008455"/>
    </source>
</evidence>
<evidence type="ECO:0000313" key="9">
    <source>
        <dbReference type="EMBL" id="KAF7988185.1"/>
    </source>
</evidence>
<evidence type="ECO:0008006" key="11">
    <source>
        <dbReference type="Google" id="ProtNLM"/>
    </source>
</evidence>
<evidence type="ECO:0000256" key="6">
    <source>
        <dbReference type="ARBA" id="ARBA00023157"/>
    </source>
</evidence>